<dbReference type="InterPro" id="IPR001810">
    <property type="entry name" value="F-box_dom"/>
</dbReference>
<dbReference type="OrthoDB" id="550575at2759"/>
<keyword evidence="3" id="KW-1185">Reference proteome</keyword>
<dbReference type="Pfam" id="PF12937">
    <property type="entry name" value="F-box-like"/>
    <property type="match status" value="1"/>
</dbReference>
<reference evidence="2 3" key="1">
    <citation type="journal article" date="2016" name="Mol. Biol. Evol.">
        <title>Comparative Genomics of Early-Diverging Mushroom-Forming Fungi Provides Insights into the Origins of Lignocellulose Decay Capabilities.</title>
        <authorList>
            <person name="Nagy L.G."/>
            <person name="Riley R."/>
            <person name="Tritt A."/>
            <person name="Adam C."/>
            <person name="Daum C."/>
            <person name="Floudas D."/>
            <person name="Sun H."/>
            <person name="Yadav J.S."/>
            <person name="Pangilinan J."/>
            <person name="Larsson K.H."/>
            <person name="Matsuura K."/>
            <person name="Barry K."/>
            <person name="Labutti K."/>
            <person name="Kuo R."/>
            <person name="Ohm R.A."/>
            <person name="Bhattacharya S.S."/>
            <person name="Shirouzu T."/>
            <person name="Yoshinaga Y."/>
            <person name="Martin F.M."/>
            <person name="Grigoriev I.V."/>
            <person name="Hibbett D.S."/>
        </authorList>
    </citation>
    <scope>NUCLEOTIDE SEQUENCE [LARGE SCALE GENOMIC DNA]</scope>
    <source>
        <strain evidence="2 3">HHB12029</strain>
    </source>
</reference>
<accession>A0A165MUT4</accession>
<sequence>MASAPATAPIHVLSDELRRALTTEVERLRCAPNVTLDPVEHHKSGLASMNAFRDAVLAHLAASQNDIRLTLSRDAARINRLPDDVFIHIFAMMNLTDLIEATHVCYRWRLVALNTPTLWANSLTATGLRQSMVAELFDRARGAPAHVTLDMRGPPRSLQNIMHLLGARVGTVRSLVINAVTMRDPYDAHDSDSEWPRRAHRVRLNLDNGLSALECLTVSWNRSRTDPYSYWPQQQVDIIPLSILLSPTTARDANFSVLRHVSLRGVLRNPRFLPFCRQLRTLQLDIPQTLALSTLLYIIRENSHLHTLELSFQGGWNVGAPHPWKDVTLAEWVQTQGFVGQALRHIALTGSLGSQEHPWTVILAAVDCSKVPSITFDGEQFDQSHIYSLPVLGHLQFPTRLEFMPYGLRVEDAQGFVRTVLLRSHTQQRLHRILELLPLTQLVTLRLPTVLWNFLPVSLECLCSLTLLGDLEQLCSLRPHAIFCPQLQTVTLDLTPIAENRRDCHKLSWHYVLAVALAFTVARISGTTAALAKLTMLVSARSKKVYILDPRVFPQVSKLEIIPSGRDRGDIEFRYYLPDDSDAEGAERTGQEITGVDWMEFSPLDLSDSD</sequence>
<organism evidence="2 3">
    <name type="scientific">Exidia glandulosa HHB12029</name>
    <dbReference type="NCBI Taxonomy" id="1314781"/>
    <lineage>
        <taxon>Eukaryota</taxon>
        <taxon>Fungi</taxon>
        <taxon>Dikarya</taxon>
        <taxon>Basidiomycota</taxon>
        <taxon>Agaricomycotina</taxon>
        <taxon>Agaricomycetes</taxon>
        <taxon>Auriculariales</taxon>
        <taxon>Exidiaceae</taxon>
        <taxon>Exidia</taxon>
    </lineage>
</organism>
<name>A0A165MUT4_EXIGL</name>
<proteinExistence type="predicted"/>
<dbReference type="Proteomes" id="UP000077266">
    <property type="component" value="Unassembled WGS sequence"/>
</dbReference>
<dbReference type="EMBL" id="KV425906">
    <property type="protein sequence ID" value="KZV99791.1"/>
    <property type="molecule type" value="Genomic_DNA"/>
</dbReference>
<dbReference type="InParanoid" id="A0A165MUT4"/>
<dbReference type="InterPro" id="IPR036047">
    <property type="entry name" value="F-box-like_dom_sf"/>
</dbReference>
<gene>
    <name evidence="2" type="ORF">EXIGLDRAFT_831181</name>
</gene>
<dbReference type="AlphaFoldDB" id="A0A165MUT4"/>
<dbReference type="Gene3D" id="1.20.1280.50">
    <property type="match status" value="1"/>
</dbReference>
<protein>
    <recommendedName>
        <fullName evidence="1">F-box domain-containing protein</fullName>
    </recommendedName>
</protein>
<evidence type="ECO:0000313" key="3">
    <source>
        <dbReference type="Proteomes" id="UP000077266"/>
    </source>
</evidence>
<evidence type="ECO:0000313" key="2">
    <source>
        <dbReference type="EMBL" id="KZV99791.1"/>
    </source>
</evidence>
<feature type="domain" description="F-box" evidence="1">
    <location>
        <begin position="75"/>
        <end position="122"/>
    </location>
</feature>
<dbReference type="SUPFAM" id="SSF81383">
    <property type="entry name" value="F-box domain"/>
    <property type="match status" value="1"/>
</dbReference>
<dbReference type="PROSITE" id="PS50181">
    <property type="entry name" value="FBOX"/>
    <property type="match status" value="1"/>
</dbReference>
<evidence type="ECO:0000259" key="1">
    <source>
        <dbReference type="PROSITE" id="PS50181"/>
    </source>
</evidence>